<dbReference type="Pfam" id="PF04969">
    <property type="entry name" value="CS"/>
    <property type="match status" value="1"/>
</dbReference>
<evidence type="ECO:0000256" key="4">
    <source>
        <dbReference type="ARBA" id="ARBA00022490"/>
    </source>
</evidence>
<dbReference type="GO" id="GO:0005737">
    <property type="term" value="C:cytoplasm"/>
    <property type="evidence" value="ECO:0007669"/>
    <property type="project" value="UniProtKB-SubCell"/>
</dbReference>
<dbReference type="AlphaFoldDB" id="A0A1I8P8S4"/>
<dbReference type="InterPro" id="IPR007052">
    <property type="entry name" value="CS_dom"/>
</dbReference>
<dbReference type="PANTHER" id="PTHR12356">
    <property type="entry name" value="NUCLEAR MOVEMENT PROTEIN NUDC"/>
    <property type="match status" value="1"/>
</dbReference>
<dbReference type="GO" id="GO:0051082">
    <property type="term" value="F:unfolded protein binding"/>
    <property type="evidence" value="ECO:0007669"/>
    <property type="project" value="TreeGrafter"/>
</dbReference>
<dbReference type="Pfam" id="PF14050">
    <property type="entry name" value="Nudc_N"/>
    <property type="match status" value="1"/>
</dbReference>
<dbReference type="PROSITE" id="PS51203">
    <property type="entry name" value="CS"/>
    <property type="match status" value="1"/>
</dbReference>
<dbReference type="InterPro" id="IPR037898">
    <property type="entry name" value="NudC_fam"/>
</dbReference>
<keyword evidence="5" id="KW-0597">Phosphoprotein</keyword>
<dbReference type="GO" id="GO:0006457">
    <property type="term" value="P:protein folding"/>
    <property type="evidence" value="ECO:0007669"/>
    <property type="project" value="TreeGrafter"/>
</dbReference>
<dbReference type="VEuPathDB" id="VectorBase:SCAU005892"/>
<dbReference type="Gene3D" id="2.60.40.790">
    <property type="match status" value="1"/>
</dbReference>
<dbReference type="STRING" id="35570.A0A1I8P8S4"/>
<evidence type="ECO:0000313" key="9">
    <source>
        <dbReference type="Proteomes" id="UP000095300"/>
    </source>
</evidence>
<dbReference type="OrthoDB" id="515366at2759"/>
<comment type="subcellular location">
    <subcellularLocation>
        <location evidence="1">Cytoplasm</location>
    </subcellularLocation>
</comment>
<organism evidence="8 9">
    <name type="scientific">Stomoxys calcitrans</name>
    <name type="common">Stable fly</name>
    <name type="synonym">Conops calcitrans</name>
    <dbReference type="NCBI Taxonomy" id="35570"/>
    <lineage>
        <taxon>Eukaryota</taxon>
        <taxon>Metazoa</taxon>
        <taxon>Ecdysozoa</taxon>
        <taxon>Arthropoda</taxon>
        <taxon>Hexapoda</taxon>
        <taxon>Insecta</taxon>
        <taxon>Pterygota</taxon>
        <taxon>Neoptera</taxon>
        <taxon>Endopterygota</taxon>
        <taxon>Diptera</taxon>
        <taxon>Brachycera</taxon>
        <taxon>Muscomorpha</taxon>
        <taxon>Muscoidea</taxon>
        <taxon>Muscidae</taxon>
        <taxon>Stomoxys</taxon>
    </lineage>
</organism>
<feature type="domain" description="CS" evidence="7">
    <location>
        <begin position="131"/>
        <end position="221"/>
    </location>
</feature>
<dbReference type="InterPro" id="IPR025934">
    <property type="entry name" value="NudC_N_dom"/>
</dbReference>
<accession>A0A1I8P8S4</accession>
<evidence type="ECO:0000256" key="2">
    <source>
        <dbReference type="ARBA" id="ARBA00010513"/>
    </source>
</evidence>
<sequence>MENYDCARADSILSEILEERKSLTGFLDAVFGFLSRRTDFYHEQKSKEEKLGFPRGIKEEILLSCMQKYEKLEDPFAQQYEAPPAIEEVEIETDCCSSTTPDIEMNDKVELENRKYEPNLEFSESDYKNGSRMDKYCWSQTLKDVELSIILPPEVKSAKHVKLNLKSNYISVTSLIPRKEELLVGETWSKYKYNDVVWTIADGKLIISFDKAKEGWWDKLLLHEQCIDIKKLDTERPIEDFSNETQKVIEKIQSQQINSNEFAGPRDLKNLPLSKSEQLARLRQAWNSENSPFKGQPFDPSVIQFS</sequence>
<evidence type="ECO:0000256" key="3">
    <source>
        <dbReference type="ARBA" id="ARBA00017641"/>
    </source>
</evidence>
<name>A0A1I8P8S4_STOCA</name>
<dbReference type="SUPFAM" id="SSF49764">
    <property type="entry name" value="HSP20-like chaperones"/>
    <property type="match status" value="1"/>
</dbReference>
<proteinExistence type="inferred from homology"/>
<gene>
    <name evidence="8" type="primary">106086423</name>
</gene>
<keyword evidence="4" id="KW-0963">Cytoplasm</keyword>
<evidence type="ECO:0000313" key="8">
    <source>
        <dbReference type="EnsemblMetazoa" id="SCAU005892-PA"/>
    </source>
</evidence>
<dbReference type="Proteomes" id="UP000095300">
    <property type="component" value="Unassembled WGS sequence"/>
</dbReference>
<evidence type="ECO:0000256" key="1">
    <source>
        <dbReference type="ARBA" id="ARBA00004496"/>
    </source>
</evidence>
<dbReference type="InterPro" id="IPR008978">
    <property type="entry name" value="HSP20-like_chaperone"/>
</dbReference>
<dbReference type="KEGG" id="scac:106086423"/>
<reference evidence="8" key="1">
    <citation type="submission" date="2020-05" db="UniProtKB">
        <authorList>
            <consortium name="EnsemblMetazoa"/>
        </authorList>
    </citation>
    <scope>IDENTIFICATION</scope>
    <source>
        <strain evidence="8">USDA</strain>
    </source>
</reference>
<dbReference type="EnsemblMetazoa" id="SCAU005892-RA">
    <property type="protein sequence ID" value="SCAU005892-PA"/>
    <property type="gene ID" value="SCAU005892"/>
</dbReference>
<dbReference type="CDD" id="cd06467">
    <property type="entry name" value="p23_NUDC_like"/>
    <property type="match status" value="1"/>
</dbReference>
<dbReference type="PANTHER" id="PTHR12356:SF3">
    <property type="entry name" value="NUCLEAR MIGRATION PROTEIN NUDC"/>
    <property type="match status" value="1"/>
</dbReference>
<comment type="similarity">
    <text evidence="2">Belongs to the nudC family.</text>
</comment>
<protein>
    <recommendedName>
        <fullName evidence="3">Nuclear migration protein nudC</fullName>
    </recommendedName>
    <alternativeName>
        <fullName evidence="6">Nuclear distribution protein C homolog</fullName>
    </alternativeName>
</protein>
<evidence type="ECO:0000256" key="5">
    <source>
        <dbReference type="ARBA" id="ARBA00022553"/>
    </source>
</evidence>
<evidence type="ECO:0000259" key="7">
    <source>
        <dbReference type="PROSITE" id="PS51203"/>
    </source>
</evidence>
<keyword evidence="9" id="KW-1185">Reference proteome</keyword>
<evidence type="ECO:0000256" key="6">
    <source>
        <dbReference type="ARBA" id="ARBA00030427"/>
    </source>
</evidence>